<feature type="coiled-coil region" evidence="1">
    <location>
        <begin position="398"/>
        <end position="425"/>
    </location>
</feature>
<reference evidence="3" key="1">
    <citation type="submission" date="2021-12" db="EMBL/GenBank/DDBJ databases">
        <title>Prjna785345.</title>
        <authorList>
            <person name="Rujirawat T."/>
            <person name="Krajaejun T."/>
        </authorList>
    </citation>
    <scope>NUCLEOTIDE SEQUENCE</scope>
    <source>
        <strain evidence="3">Pi057C3</strain>
    </source>
</reference>
<gene>
    <name evidence="3" type="ORF">P43SY_009332</name>
</gene>
<feature type="coiled-coil region" evidence="1">
    <location>
        <begin position="161"/>
        <end position="211"/>
    </location>
</feature>
<evidence type="ECO:0000256" key="1">
    <source>
        <dbReference type="SAM" id="Coils"/>
    </source>
</evidence>
<dbReference type="AlphaFoldDB" id="A0AAD5LWV3"/>
<keyword evidence="1" id="KW-0175">Coiled coil</keyword>
<feature type="coiled-coil region" evidence="1">
    <location>
        <begin position="579"/>
        <end position="648"/>
    </location>
</feature>
<dbReference type="Proteomes" id="UP001209570">
    <property type="component" value="Unassembled WGS sequence"/>
</dbReference>
<accession>A0AAD5LWV3</accession>
<comment type="caution">
    <text evidence="3">The sequence shown here is derived from an EMBL/GenBank/DDBJ whole genome shotgun (WGS) entry which is preliminary data.</text>
</comment>
<keyword evidence="4" id="KW-1185">Reference proteome</keyword>
<feature type="region of interest" description="Disordered" evidence="2">
    <location>
        <begin position="670"/>
        <end position="702"/>
    </location>
</feature>
<evidence type="ECO:0000313" key="3">
    <source>
        <dbReference type="EMBL" id="KAJ0395927.1"/>
    </source>
</evidence>
<protein>
    <submittedName>
        <fullName evidence="3">Uncharacterized protein</fullName>
    </submittedName>
</protein>
<feature type="region of interest" description="Disordered" evidence="2">
    <location>
        <begin position="524"/>
        <end position="549"/>
    </location>
</feature>
<evidence type="ECO:0000256" key="2">
    <source>
        <dbReference type="SAM" id="MobiDB-lite"/>
    </source>
</evidence>
<dbReference type="EMBL" id="JAKCXM010000318">
    <property type="protein sequence ID" value="KAJ0395927.1"/>
    <property type="molecule type" value="Genomic_DNA"/>
</dbReference>
<sequence>MEAPDESSAPTPIAAAELAVQDHDTVTAAAAAAASPMPSSSLDGDTMAAAAAGSGSVIDDTAFASWREGFTAQLAAESTAVRERMIALQLDFDEASHYIRGDYAWRKQLAAFHDRSNDALTAHLAEMVERLQARTVALAASLEETLQTKERAARLEMDRHVQRYEDKLRRTRTSMRKEMERCALLERCLRRDEAQQARAMYDRLVQQLNGEHAAREAALQAVIRELKSSHASMEHANTQLMASMSGAREEIAQLKALLPKLSTPSGGSPRATARASVVIPSGSAAFATTALAVSAAPDLVQSLQTAVDRANEAAEGLRRQVEELTKDRDACLRRQRLAEDAAARAKDELLKVQQLLTESRDALLRDRAELARVELDRSTAQARVAELEFRAGSHAETMSDSSRLNDALKQRASELETELQAMASDLHELLRCYDQFSSSRDAETSKTALDSAVARCRRVLSGVSVADPAPIADAGESELDRRLRVEAAKLRVQFETRYTEQLNVRISHERRRVTARVEMLWSKQPPIDSSSTASKRPAGGRPREEPSARPVKLSCKAALALMHAAFEDIGFGEWSDSDVESLRAEIALLRHAVDELHGEMADHKRRNDVQAIALARAELAQREKELLLRELTERYRELRAVHEAWTAQQEDEGASVPSVEPAVEPLTVVGHVTPTPQSTTRVAPPASRLSPRRTDATQRPVSASATLAVDVIEYCPPKEMS</sequence>
<evidence type="ECO:0000313" key="4">
    <source>
        <dbReference type="Proteomes" id="UP001209570"/>
    </source>
</evidence>
<name>A0AAD5LWV3_PYTIN</name>
<organism evidence="3 4">
    <name type="scientific">Pythium insidiosum</name>
    <name type="common">Pythiosis disease agent</name>
    <dbReference type="NCBI Taxonomy" id="114742"/>
    <lineage>
        <taxon>Eukaryota</taxon>
        <taxon>Sar</taxon>
        <taxon>Stramenopiles</taxon>
        <taxon>Oomycota</taxon>
        <taxon>Peronosporomycetes</taxon>
        <taxon>Pythiales</taxon>
        <taxon>Pythiaceae</taxon>
        <taxon>Pythium</taxon>
    </lineage>
</organism>
<feature type="coiled-coil region" evidence="1">
    <location>
        <begin position="300"/>
        <end position="334"/>
    </location>
</feature>
<proteinExistence type="predicted"/>